<dbReference type="InterPro" id="IPR050197">
    <property type="entry name" value="Aldolase_class_II_sugar_metab"/>
</dbReference>
<sequence length="391" mass="41865">MKDQIEKYTAKLLADRSARPDAIAFAAQDDVLISSGAPELAALAGATLTRLNALALVAARPALPFADFLVARAAAEEDAIVPQDTETRTFLHDIPFLRQKDLGDDPAPEIARLLGSRKGVIVEGVGIVAVGAITVEQAFINYSSVFHSTFVKYLQDVLAQGFLVPGEAEAFQAFRTQWLRPVSAEGLEFKTPLAGEKETILAEIERVGRYTVERGLVDSFFGNISARAGELIYISQTAASLDELAGCIDPVPTDNSSTTGITASSELLAHRKVFEETGARVILHGHPKFSVVMSMLCESKAGCAIKDCWKDCPHVRLLGGTPVVAGEIGAGGLAKRVPPVIGTTGSAIVYGHGVFSIGREGFAEAFAALVEVENFCRQEYFRRFDAQPGNR</sequence>
<reference evidence="5" key="1">
    <citation type="submission" date="2020-06" db="EMBL/GenBank/DDBJ databases">
        <title>Draft genomic sequence of Geomonas sp. Red330.</title>
        <authorList>
            <person name="Itoh H."/>
            <person name="Zhenxing X."/>
            <person name="Ushijima N."/>
            <person name="Masuda Y."/>
            <person name="Shiratori Y."/>
            <person name="Senoo K."/>
        </authorList>
    </citation>
    <scope>NUCLEOTIDE SEQUENCE [LARGE SCALE GENOMIC DNA]</scope>
    <source>
        <strain evidence="5">Red330</strain>
    </source>
</reference>
<evidence type="ECO:0000256" key="1">
    <source>
        <dbReference type="ARBA" id="ARBA00022723"/>
    </source>
</evidence>
<dbReference type="GO" id="GO:0046872">
    <property type="term" value="F:metal ion binding"/>
    <property type="evidence" value="ECO:0007669"/>
    <property type="project" value="UniProtKB-KW"/>
</dbReference>
<accession>A0A6V8MMQ7</accession>
<gene>
    <name evidence="4" type="ORF">GMST_35870</name>
</gene>
<dbReference type="Proteomes" id="UP000556026">
    <property type="component" value="Unassembled WGS sequence"/>
</dbReference>
<dbReference type="GO" id="GO:0016832">
    <property type="term" value="F:aldehyde-lyase activity"/>
    <property type="evidence" value="ECO:0007669"/>
    <property type="project" value="TreeGrafter"/>
</dbReference>
<dbReference type="SUPFAM" id="SSF53639">
    <property type="entry name" value="AraD/HMP-PK domain-like"/>
    <property type="match status" value="1"/>
</dbReference>
<proteinExistence type="predicted"/>
<dbReference type="SMART" id="SM01007">
    <property type="entry name" value="Aldolase_II"/>
    <property type="match status" value="1"/>
</dbReference>
<dbReference type="Pfam" id="PF00596">
    <property type="entry name" value="Aldolase_II"/>
    <property type="match status" value="1"/>
</dbReference>
<protein>
    <submittedName>
        <fullName evidence="4">Aldolase</fullName>
    </submittedName>
</protein>
<dbReference type="InterPro" id="IPR001303">
    <property type="entry name" value="Aldolase_II/adducin_N"/>
</dbReference>
<dbReference type="RefSeq" id="WP_183356058.1">
    <property type="nucleotide sequence ID" value="NZ_BLXX01000013.1"/>
</dbReference>
<evidence type="ECO:0000313" key="5">
    <source>
        <dbReference type="Proteomes" id="UP000556026"/>
    </source>
</evidence>
<keyword evidence="5" id="KW-1185">Reference proteome</keyword>
<name>A0A6V8MMQ7_9BACT</name>
<dbReference type="InterPro" id="IPR036409">
    <property type="entry name" value="Aldolase_II/adducin_N_sf"/>
</dbReference>
<dbReference type="Gene3D" id="3.40.225.10">
    <property type="entry name" value="Class II aldolase/adducin N-terminal domain"/>
    <property type="match status" value="1"/>
</dbReference>
<dbReference type="EMBL" id="BLXX01000013">
    <property type="protein sequence ID" value="GFO61262.1"/>
    <property type="molecule type" value="Genomic_DNA"/>
</dbReference>
<organism evidence="4 5">
    <name type="scientific">Geomonas silvestris</name>
    <dbReference type="NCBI Taxonomy" id="2740184"/>
    <lineage>
        <taxon>Bacteria</taxon>
        <taxon>Pseudomonadati</taxon>
        <taxon>Thermodesulfobacteriota</taxon>
        <taxon>Desulfuromonadia</taxon>
        <taxon>Geobacterales</taxon>
        <taxon>Geobacteraceae</taxon>
        <taxon>Geomonas</taxon>
    </lineage>
</organism>
<dbReference type="PANTHER" id="PTHR22789">
    <property type="entry name" value="FUCULOSE PHOSPHATE ALDOLASE"/>
    <property type="match status" value="1"/>
</dbReference>
<dbReference type="AlphaFoldDB" id="A0A6V8MMQ7"/>
<dbReference type="PANTHER" id="PTHR22789:SF0">
    <property type="entry name" value="3-OXO-TETRONATE 4-PHOSPHATE DECARBOXYLASE-RELATED"/>
    <property type="match status" value="1"/>
</dbReference>
<keyword evidence="1" id="KW-0479">Metal-binding</keyword>
<evidence type="ECO:0000256" key="2">
    <source>
        <dbReference type="ARBA" id="ARBA00023239"/>
    </source>
</evidence>
<comment type="caution">
    <text evidence="4">The sequence shown here is derived from an EMBL/GenBank/DDBJ whole genome shotgun (WGS) entry which is preliminary data.</text>
</comment>
<evidence type="ECO:0000313" key="4">
    <source>
        <dbReference type="EMBL" id="GFO61262.1"/>
    </source>
</evidence>
<dbReference type="GO" id="GO:0019323">
    <property type="term" value="P:pentose catabolic process"/>
    <property type="evidence" value="ECO:0007669"/>
    <property type="project" value="TreeGrafter"/>
</dbReference>
<evidence type="ECO:0000259" key="3">
    <source>
        <dbReference type="SMART" id="SM01007"/>
    </source>
</evidence>
<dbReference type="GO" id="GO:0005829">
    <property type="term" value="C:cytosol"/>
    <property type="evidence" value="ECO:0007669"/>
    <property type="project" value="TreeGrafter"/>
</dbReference>
<feature type="domain" description="Class II aldolase/adducin N-terminal" evidence="3">
    <location>
        <begin position="202"/>
        <end position="380"/>
    </location>
</feature>
<keyword evidence="2" id="KW-0456">Lyase</keyword>